<feature type="region of interest" description="Disordered" evidence="1">
    <location>
        <begin position="93"/>
        <end position="187"/>
    </location>
</feature>
<organism evidence="3 4">
    <name type="scientific">Streptosporangium fragile</name>
    <dbReference type="NCBI Taxonomy" id="46186"/>
    <lineage>
        <taxon>Bacteria</taxon>
        <taxon>Bacillati</taxon>
        <taxon>Actinomycetota</taxon>
        <taxon>Actinomycetes</taxon>
        <taxon>Streptosporangiales</taxon>
        <taxon>Streptosporangiaceae</taxon>
        <taxon>Streptosporangium</taxon>
    </lineage>
</organism>
<keyword evidence="2" id="KW-0812">Transmembrane</keyword>
<evidence type="ECO:0000256" key="2">
    <source>
        <dbReference type="SAM" id="Phobius"/>
    </source>
</evidence>
<gene>
    <name evidence="3" type="ORF">GCM10010517_45600</name>
</gene>
<accession>A0ABN3W1J4</accession>
<protein>
    <submittedName>
        <fullName evidence="3">Uncharacterized protein</fullName>
    </submittedName>
</protein>
<keyword evidence="2" id="KW-1133">Transmembrane helix</keyword>
<dbReference type="RefSeq" id="WP_344974997.1">
    <property type="nucleotide sequence ID" value="NZ_BAAAVI010000033.1"/>
</dbReference>
<feature type="compositionally biased region" description="Low complexity" evidence="1">
    <location>
        <begin position="158"/>
        <end position="187"/>
    </location>
</feature>
<evidence type="ECO:0000313" key="4">
    <source>
        <dbReference type="Proteomes" id="UP001500831"/>
    </source>
</evidence>
<keyword evidence="4" id="KW-1185">Reference proteome</keyword>
<evidence type="ECO:0000313" key="3">
    <source>
        <dbReference type="EMBL" id="GAA2882441.1"/>
    </source>
</evidence>
<feature type="compositionally biased region" description="Low complexity" evidence="1">
    <location>
        <begin position="16"/>
        <end position="45"/>
    </location>
</feature>
<dbReference type="Proteomes" id="UP001500831">
    <property type="component" value="Unassembled WGS sequence"/>
</dbReference>
<reference evidence="3 4" key="1">
    <citation type="journal article" date="2019" name="Int. J. Syst. Evol. Microbiol.">
        <title>The Global Catalogue of Microorganisms (GCM) 10K type strain sequencing project: providing services to taxonomists for standard genome sequencing and annotation.</title>
        <authorList>
            <consortium name="The Broad Institute Genomics Platform"/>
            <consortium name="The Broad Institute Genome Sequencing Center for Infectious Disease"/>
            <person name="Wu L."/>
            <person name="Ma J."/>
        </authorList>
    </citation>
    <scope>NUCLEOTIDE SEQUENCE [LARGE SCALE GENOMIC DNA]</scope>
    <source>
        <strain evidence="3 4">JCM 6242</strain>
    </source>
</reference>
<dbReference type="EMBL" id="BAAAVI010000033">
    <property type="protein sequence ID" value="GAA2882441.1"/>
    <property type="molecule type" value="Genomic_DNA"/>
</dbReference>
<feature type="compositionally biased region" description="Basic and acidic residues" evidence="1">
    <location>
        <begin position="108"/>
        <end position="151"/>
    </location>
</feature>
<evidence type="ECO:0000256" key="1">
    <source>
        <dbReference type="SAM" id="MobiDB-lite"/>
    </source>
</evidence>
<feature type="region of interest" description="Disordered" evidence="1">
    <location>
        <begin position="1"/>
        <end position="53"/>
    </location>
</feature>
<keyword evidence="2" id="KW-0472">Membrane</keyword>
<feature type="transmembrane region" description="Helical" evidence="2">
    <location>
        <begin position="65"/>
        <end position="91"/>
    </location>
</feature>
<comment type="caution">
    <text evidence="3">The sequence shown here is derived from an EMBL/GenBank/DDBJ whole genome shotgun (WGS) entry which is preliminary data.</text>
</comment>
<sequence length="187" mass="19094">MNDEAPKPKTPDDTPTEPAEPAATPTTAAAEPTKPTATPTTAAAELPSERSRPVGARWWSRRVPLLATAATLLFGIILGAGVVAVGAAVIGGRHHGDDRARSAHGSRGGHDDRGGGRDGYHRDGYDGYHRGGYDHRGNGYGEGRRDTDGYRGRPLPAPSATATSGAATPGQDSTATPSPATPSPAAS</sequence>
<name>A0ABN3W1J4_9ACTN</name>
<feature type="compositionally biased region" description="Basic and acidic residues" evidence="1">
    <location>
        <begin position="1"/>
        <end position="12"/>
    </location>
</feature>
<proteinExistence type="predicted"/>